<dbReference type="GO" id="GO:0016491">
    <property type="term" value="F:oxidoreductase activity"/>
    <property type="evidence" value="ECO:0007669"/>
    <property type="project" value="UniProtKB-KW"/>
</dbReference>
<reference evidence="3 4" key="1">
    <citation type="submission" date="2019-08" db="EMBL/GenBank/DDBJ databases">
        <title>Paraburkholderia sp. DCY113.</title>
        <authorList>
            <person name="Kang J."/>
        </authorList>
    </citation>
    <scope>NUCLEOTIDE SEQUENCE [LARGE SCALE GENOMIC DNA]</scope>
    <source>
        <strain evidence="3 4">DCY113</strain>
    </source>
</reference>
<dbReference type="Gene3D" id="3.40.50.720">
    <property type="entry name" value="NAD(P)-binding Rossmann-like Domain"/>
    <property type="match status" value="1"/>
</dbReference>
<evidence type="ECO:0000313" key="4">
    <source>
        <dbReference type="Proteomes" id="UP000325273"/>
    </source>
</evidence>
<dbReference type="Pfam" id="PF13561">
    <property type="entry name" value="adh_short_C2"/>
    <property type="match status" value="1"/>
</dbReference>
<dbReference type="PANTHER" id="PTHR43639">
    <property type="entry name" value="OXIDOREDUCTASE, SHORT-CHAIN DEHYDROGENASE/REDUCTASE FAMILY (AFU_ORTHOLOGUE AFUA_5G02870)"/>
    <property type="match status" value="1"/>
</dbReference>
<gene>
    <name evidence="3" type="ORF">FVF58_41770</name>
</gene>
<comment type="caution">
    <text evidence="3">The sequence shown here is derived from an EMBL/GenBank/DDBJ whole genome shotgun (WGS) entry which is preliminary data.</text>
</comment>
<dbReference type="AlphaFoldDB" id="A0A5B0G7F2"/>
<evidence type="ECO:0000313" key="3">
    <source>
        <dbReference type="EMBL" id="KAA0999297.1"/>
    </source>
</evidence>
<organism evidence="3 4">
    <name type="scientific">Paraburkholderia panacisoli</name>
    <dbReference type="NCBI Taxonomy" id="2603818"/>
    <lineage>
        <taxon>Bacteria</taxon>
        <taxon>Pseudomonadati</taxon>
        <taxon>Pseudomonadota</taxon>
        <taxon>Betaproteobacteria</taxon>
        <taxon>Burkholderiales</taxon>
        <taxon>Burkholderiaceae</taxon>
        <taxon>Paraburkholderia</taxon>
    </lineage>
</organism>
<proteinExistence type="inferred from homology"/>
<dbReference type="Proteomes" id="UP000325273">
    <property type="component" value="Unassembled WGS sequence"/>
</dbReference>
<keyword evidence="4" id="KW-1185">Reference proteome</keyword>
<dbReference type="InterPro" id="IPR036291">
    <property type="entry name" value="NAD(P)-bd_dom_sf"/>
</dbReference>
<dbReference type="PRINTS" id="PR00081">
    <property type="entry name" value="GDHRDH"/>
</dbReference>
<dbReference type="EMBL" id="VTUZ01000049">
    <property type="protein sequence ID" value="KAA0999297.1"/>
    <property type="molecule type" value="Genomic_DNA"/>
</dbReference>
<evidence type="ECO:0000256" key="2">
    <source>
        <dbReference type="ARBA" id="ARBA00023002"/>
    </source>
</evidence>
<dbReference type="InterPro" id="IPR002347">
    <property type="entry name" value="SDR_fam"/>
</dbReference>
<protein>
    <submittedName>
        <fullName evidence="3">SDR family oxidoreductase</fullName>
    </submittedName>
</protein>
<dbReference type="CDD" id="cd05233">
    <property type="entry name" value="SDR_c"/>
    <property type="match status" value="1"/>
</dbReference>
<comment type="similarity">
    <text evidence="1">Belongs to the short-chain dehydrogenases/reductases (SDR) family.</text>
</comment>
<accession>A0A5B0G7F2</accession>
<evidence type="ECO:0000256" key="1">
    <source>
        <dbReference type="ARBA" id="ARBA00006484"/>
    </source>
</evidence>
<name>A0A5B0G7F2_9BURK</name>
<dbReference type="SUPFAM" id="SSF51735">
    <property type="entry name" value="NAD(P)-binding Rossmann-fold domains"/>
    <property type="match status" value="1"/>
</dbReference>
<dbReference type="PANTHER" id="PTHR43639:SF1">
    <property type="entry name" value="SHORT-CHAIN DEHYDROGENASE_REDUCTASE FAMILY PROTEIN"/>
    <property type="match status" value="1"/>
</dbReference>
<sequence>MRLTSSGRGRQSPVVHVVNVPSISATTDVASNVACCAAKAGLDTMTASLARALAPRIRVLNVSPGVGDTSFVSGRGADFNDKVAATTPRGRIGTPDDTAAAIEACTTHLTFSTGVTIIEKHGPFHERATERARKSACAGRARLMLPICGMLTPNLS</sequence>
<keyword evidence="2" id="KW-0560">Oxidoreductase</keyword>